<keyword evidence="1" id="KW-1185">Reference proteome</keyword>
<sequence length="89" mass="9988">MNDSVELIHVCVDIWMKSSAAVGTALCFSLMICMNEETSVSLYPINAERNSSSRVLYMNSAIKSRFSLQNLISYNSTNYIIHSKIICSQ</sequence>
<evidence type="ECO:0000313" key="1">
    <source>
        <dbReference type="Proteomes" id="UP000887569"/>
    </source>
</evidence>
<evidence type="ECO:0000313" key="2">
    <source>
        <dbReference type="WBParaSite" id="PgR083X_g034_t01"/>
    </source>
</evidence>
<dbReference type="Proteomes" id="UP000887569">
    <property type="component" value="Unplaced"/>
</dbReference>
<dbReference type="AlphaFoldDB" id="A0A915C317"/>
<name>A0A915C317_PARUN</name>
<accession>A0A915C317</accession>
<reference evidence="2 3" key="1">
    <citation type="submission" date="2022-11" db="UniProtKB">
        <authorList>
            <consortium name="WormBaseParasite"/>
        </authorList>
    </citation>
    <scope>IDENTIFICATION</scope>
</reference>
<protein>
    <submittedName>
        <fullName evidence="2 3">Uncharacterized protein</fullName>
    </submittedName>
</protein>
<dbReference type="WBParaSite" id="PgR083X_g034_t01">
    <property type="protein sequence ID" value="PgR083X_g034_t01"/>
    <property type="gene ID" value="PgR083X_g034"/>
</dbReference>
<dbReference type="WBParaSite" id="PgR083X_g034_t02">
    <property type="protein sequence ID" value="PgR083X_g034_t02"/>
    <property type="gene ID" value="PgR083X_g034"/>
</dbReference>
<proteinExistence type="predicted"/>
<evidence type="ECO:0000313" key="3">
    <source>
        <dbReference type="WBParaSite" id="PgR083X_g034_t02"/>
    </source>
</evidence>
<organism evidence="1 3">
    <name type="scientific">Parascaris univalens</name>
    <name type="common">Nematode worm</name>
    <dbReference type="NCBI Taxonomy" id="6257"/>
    <lineage>
        <taxon>Eukaryota</taxon>
        <taxon>Metazoa</taxon>
        <taxon>Ecdysozoa</taxon>
        <taxon>Nematoda</taxon>
        <taxon>Chromadorea</taxon>
        <taxon>Rhabditida</taxon>
        <taxon>Spirurina</taxon>
        <taxon>Ascaridomorpha</taxon>
        <taxon>Ascaridoidea</taxon>
        <taxon>Ascarididae</taxon>
        <taxon>Parascaris</taxon>
    </lineage>
</organism>